<name>A0ABU2L5I5_9ACTN</name>
<comment type="caution">
    <text evidence="2">The sequence shown here is derived from an EMBL/GenBank/DDBJ whole genome shotgun (WGS) entry which is preliminary data.</text>
</comment>
<proteinExistence type="predicted"/>
<gene>
    <name evidence="2" type="ORF">RM780_07625</name>
</gene>
<evidence type="ECO:0000313" key="2">
    <source>
        <dbReference type="EMBL" id="MDT0306831.1"/>
    </source>
</evidence>
<evidence type="ECO:0000313" key="3">
    <source>
        <dbReference type="Proteomes" id="UP001183388"/>
    </source>
</evidence>
<sequence>MNEPTQHLSGTAPAPSAPDDPLAGPTMTVRVCDRGSGRDYVGVTIRTVTISAHCPTCGGPRGAAAGHRFCEDGAWYAVDRWDNPCGHIDYYSAVLAEAAARDAVAAERAAAAEETRARLVAAIAATSRIIAQSPAAPSSLAIEAAGLHPQLKLYFHNNADAVTEFAEHFGGTASARPHTDRPDSSIYTSATGELDGVRYEAWSLTAPQADEAGTETDR</sequence>
<dbReference type="Proteomes" id="UP001183388">
    <property type="component" value="Unassembled WGS sequence"/>
</dbReference>
<keyword evidence="3" id="KW-1185">Reference proteome</keyword>
<feature type="compositionally biased region" description="Low complexity" evidence="1">
    <location>
        <begin position="9"/>
        <end position="25"/>
    </location>
</feature>
<feature type="region of interest" description="Disordered" evidence="1">
    <location>
        <begin position="1"/>
        <end position="27"/>
    </location>
</feature>
<evidence type="ECO:0000256" key="1">
    <source>
        <dbReference type="SAM" id="MobiDB-lite"/>
    </source>
</evidence>
<dbReference type="EMBL" id="JAVREN010000008">
    <property type="protein sequence ID" value="MDT0306831.1"/>
    <property type="molecule type" value="Genomic_DNA"/>
</dbReference>
<accession>A0ABU2L5I5</accession>
<organism evidence="2 3">
    <name type="scientific">Streptomyces boetiae</name>
    <dbReference type="NCBI Taxonomy" id="3075541"/>
    <lineage>
        <taxon>Bacteria</taxon>
        <taxon>Bacillati</taxon>
        <taxon>Actinomycetota</taxon>
        <taxon>Actinomycetes</taxon>
        <taxon>Kitasatosporales</taxon>
        <taxon>Streptomycetaceae</taxon>
        <taxon>Streptomyces</taxon>
    </lineage>
</organism>
<reference evidence="3" key="1">
    <citation type="submission" date="2023-07" db="EMBL/GenBank/DDBJ databases">
        <title>30 novel species of actinomycetes from the DSMZ collection.</title>
        <authorList>
            <person name="Nouioui I."/>
        </authorList>
    </citation>
    <scope>NUCLEOTIDE SEQUENCE [LARGE SCALE GENOMIC DNA]</scope>
    <source>
        <strain evidence="3">DSM 44917</strain>
    </source>
</reference>
<dbReference type="RefSeq" id="WP_311629769.1">
    <property type="nucleotide sequence ID" value="NZ_JAVREN010000008.1"/>
</dbReference>
<protein>
    <submittedName>
        <fullName evidence="2">Uncharacterized protein</fullName>
    </submittedName>
</protein>